<dbReference type="InterPro" id="IPR036915">
    <property type="entry name" value="Cyclin-like_sf"/>
</dbReference>
<dbReference type="InterPro" id="IPR000812">
    <property type="entry name" value="TFIIB"/>
</dbReference>
<dbReference type="OrthoDB" id="25790at2759"/>
<evidence type="ECO:0000256" key="1">
    <source>
        <dbReference type="ARBA" id="ARBA00010857"/>
    </source>
</evidence>
<evidence type="ECO:0000256" key="8">
    <source>
        <dbReference type="ARBA" id="ARBA00066213"/>
    </source>
</evidence>
<dbReference type="InterPro" id="IPR013150">
    <property type="entry name" value="TFIIB_cyclin"/>
</dbReference>
<protein>
    <recommendedName>
        <fullName evidence="2">Transcription initiation factor IIB</fullName>
    </recommendedName>
    <alternativeName>
        <fullName evidence="6">General transcription factor TFIIB</fullName>
    </alternativeName>
</protein>
<keyword evidence="13" id="KW-1185">Reference proteome</keyword>
<organism evidence="12 13">
    <name type="scientific">Salinomyces thailandicus</name>
    <dbReference type="NCBI Taxonomy" id="706561"/>
    <lineage>
        <taxon>Eukaryota</taxon>
        <taxon>Fungi</taxon>
        <taxon>Dikarya</taxon>
        <taxon>Ascomycota</taxon>
        <taxon>Pezizomycotina</taxon>
        <taxon>Dothideomycetes</taxon>
        <taxon>Dothideomycetidae</taxon>
        <taxon>Mycosphaerellales</taxon>
        <taxon>Teratosphaeriaceae</taxon>
        <taxon>Salinomyces</taxon>
    </lineage>
</organism>
<dbReference type="SUPFAM" id="SSF47954">
    <property type="entry name" value="Cyclin-like"/>
    <property type="match status" value="2"/>
</dbReference>
<name>A0A4U0U9G5_9PEZI</name>
<dbReference type="InterPro" id="IPR013137">
    <property type="entry name" value="Znf_TFIIB"/>
</dbReference>
<dbReference type="PROSITE" id="PS51134">
    <property type="entry name" value="ZF_TFIIB"/>
    <property type="match status" value="1"/>
</dbReference>
<dbReference type="Gene3D" id="1.10.472.170">
    <property type="match status" value="1"/>
</dbReference>
<dbReference type="EMBL" id="NAJL01000006">
    <property type="protein sequence ID" value="TKA31991.1"/>
    <property type="molecule type" value="Genomic_DNA"/>
</dbReference>
<dbReference type="GO" id="GO:0051123">
    <property type="term" value="P:RNA polymerase II preinitiation complex assembly"/>
    <property type="evidence" value="ECO:0007669"/>
    <property type="project" value="UniProtKB-ARBA"/>
</dbReference>
<evidence type="ECO:0000256" key="7">
    <source>
        <dbReference type="ARBA" id="ARBA00056616"/>
    </source>
</evidence>
<keyword evidence="5" id="KW-0804">Transcription</keyword>
<sequence>MIQGLSPGALPDAAESPPIEQEEWRENLNVKLICKDCQEDPPNLYEDHASGDVECDTCGLVLTQRNIDVSSEWRTFSNDDQGGDDPSRVGDGPNALLNGAQLNTSIAFGDGGMRNKELHRAQNKSNLDKGNKQLLQAYKQIGALCDGWQLSSAVSETAKHLYKDAEESRLFKGKSNEALIAGCLFLACRRNSVPRSFREVMDLTKVTKKEIGRTFKLLESFLMNKDKEAKHKGAAVLAGGVVAFDEEYKGSGNANPSELCNRYCSILGMDQRTSNVAIALANRMTATGALAGRSPLSSAAACIFMAGHLMGQPKSPKEIQTVVNVSDSTIRHAYKLLFNEKEKLLTEEIRSRGVDVERLPKP</sequence>
<keyword evidence="9" id="KW-0863">Zinc-finger</keyword>
<accession>A0A4U0U9G5</accession>
<dbReference type="GO" id="GO:0097550">
    <property type="term" value="C:transcription preinitiation complex"/>
    <property type="evidence" value="ECO:0007669"/>
    <property type="project" value="TreeGrafter"/>
</dbReference>
<dbReference type="InterPro" id="IPR023486">
    <property type="entry name" value="TFIIB_CS"/>
</dbReference>
<evidence type="ECO:0000256" key="10">
    <source>
        <dbReference type="SAM" id="MobiDB-lite"/>
    </source>
</evidence>
<comment type="function">
    <text evidence="7">General factor that plays a major role in the activation of eukaryotic genes transcribed by RNA polymerase II.</text>
</comment>
<proteinExistence type="inferred from homology"/>
<dbReference type="GO" id="GO:0016251">
    <property type="term" value="F:RNA polymerase II general transcription initiation factor activity"/>
    <property type="evidence" value="ECO:0007669"/>
    <property type="project" value="TreeGrafter"/>
</dbReference>
<gene>
    <name evidence="12" type="ORF">B0A50_01236</name>
</gene>
<dbReference type="FunFam" id="1.10.472.170:FF:000001">
    <property type="entry name" value="Transcription initiation factor IIB"/>
    <property type="match status" value="1"/>
</dbReference>
<evidence type="ECO:0000256" key="5">
    <source>
        <dbReference type="ARBA" id="ARBA00023163"/>
    </source>
</evidence>
<evidence type="ECO:0000256" key="6">
    <source>
        <dbReference type="ARBA" id="ARBA00031706"/>
    </source>
</evidence>
<dbReference type="Proteomes" id="UP000308549">
    <property type="component" value="Unassembled WGS sequence"/>
</dbReference>
<feature type="region of interest" description="Disordered" evidence="10">
    <location>
        <begin position="1"/>
        <end position="20"/>
    </location>
</feature>
<dbReference type="Pfam" id="PF08271">
    <property type="entry name" value="Zn_Ribbon_TF"/>
    <property type="match status" value="1"/>
</dbReference>
<keyword evidence="9" id="KW-0479">Metal-binding</keyword>
<dbReference type="Pfam" id="PF00382">
    <property type="entry name" value="TFIIB"/>
    <property type="match status" value="2"/>
</dbReference>
<dbReference type="GO" id="GO:0017025">
    <property type="term" value="F:TBP-class protein binding"/>
    <property type="evidence" value="ECO:0007669"/>
    <property type="project" value="InterPro"/>
</dbReference>
<evidence type="ECO:0000256" key="2">
    <source>
        <dbReference type="ARBA" id="ARBA00013932"/>
    </source>
</evidence>
<comment type="caution">
    <text evidence="12">The sequence shown here is derived from an EMBL/GenBank/DDBJ whole genome shotgun (WGS) entry which is preliminary data.</text>
</comment>
<dbReference type="PANTHER" id="PTHR11618:SF13">
    <property type="entry name" value="TRANSCRIPTION INITIATION FACTOR IIB"/>
    <property type="match status" value="1"/>
</dbReference>
<evidence type="ECO:0000313" key="12">
    <source>
        <dbReference type="EMBL" id="TKA31991.1"/>
    </source>
</evidence>
<evidence type="ECO:0000259" key="11">
    <source>
        <dbReference type="PROSITE" id="PS51134"/>
    </source>
</evidence>
<reference evidence="12 13" key="1">
    <citation type="submission" date="2017-03" db="EMBL/GenBank/DDBJ databases">
        <title>Genomes of endolithic fungi from Antarctica.</title>
        <authorList>
            <person name="Coleine C."/>
            <person name="Masonjones S."/>
            <person name="Stajich J.E."/>
        </authorList>
    </citation>
    <scope>NUCLEOTIDE SEQUENCE [LARGE SCALE GENOMIC DNA]</scope>
    <source>
        <strain evidence="12 13">CCFEE 6315</strain>
    </source>
</reference>
<dbReference type="GO" id="GO:0008270">
    <property type="term" value="F:zinc ion binding"/>
    <property type="evidence" value="ECO:0007669"/>
    <property type="project" value="UniProtKB-KW"/>
</dbReference>
<dbReference type="PRINTS" id="PR00685">
    <property type="entry name" value="TIFACTORIIB"/>
</dbReference>
<dbReference type="AlphaFoldDB" id="A0A4U0U9G5"/>
<dbReference type="GO" id="GO:0005634">
    <property type="term" value="C:nucleus"/>
    <property type="evidence" value="ECO:0007669"/>
    <property type="project" value="TreeGrafter"/>
</dbReference>
<keyword evidence="3" id="KW-0677">Repeat</keyword>
<dbReference type="CDD" id="cd20551">
    <property type="entry name" value="CYCLIN_TFIIB_rpt1"/>
    <property type="match status" value="1"/>
</dbReference>
<keyword evidence="4" id="KW-0805">Transcription regulation</keyword>
<dbReference type="PROSITE" id="PS00782">
    <property type="entry name" value="TFIIB"/>
    <property type="match status" value="1"/>
</dbReference>
<dbReference type="Gene3D" id="1.10.472.10">
    <property type="entry name" value="Cyclin-like"/>
    <property type="match status" value="1"/>
</dbReference>
<dbReference type="SUPFAM" id="SSF57783">
    <property type="entry name" value="Zinc beta-ribbon"/>
    <property type="match status" value="1"/>
</dbReference>
<dbReference type="PANTHER" id="PTHR11618">
    <property type="entry name" value="TRANSCRIPTION INITIATION FACTOR IIB-RELATED"/>
    <property type="match status" value="1"/>
</dbReference>
<evidence type="ECO:0000256" key="9">
    <source>
        <dbReference type="PROSITE-ProRule" id="PRU00469"/>
    </source>
</evidence>
<comment type="subunit">
    <text evidence="8">Associates with TFIID-IIA (DA complex) to form TFIID-IIA-IIB (DAB-complex) which is then recognized by polymerase II.</text>
</comment>
<comment type="similarity">
    <text evidence="1">Belongs to the TFIIB family.</text>
</comment>
<evidence type="ECO:0000256" key="4">
    <source>
        <dbReference type="ARBA" id="ARBA00023015"/>
    </source>
</evidence>
<keyword evidence="9" id="KW-0862">Zinc</keyword>
<dbReference type="InterPro" id="IPR013763">
    <property type="entry name" value="Cyclin-like_dom"/>
</dbReference>
<feature type="domain" description="TFIIB-type" evidence="11">
    <location>
        <begin position="30"/>
        <end position="63"/>
    </location>
</feature>
<evidence type="ECO:0000313" key="13">
    <source>
        <dbReference type="Proteomes" id="UP000308549"/>
    </source>
</evidence>
<evidence type="ECO:0000256" key="3">
    <source>
        <dbReference type="ARBA" id="ARBA00022737"/>
    </source>
</evidence>
<dbReference type="SMART" id="SM00385">
    <property type="entry name" value="CYCLIN"/>
    <property type="match status" value="2"/>
</dbReference>